<gene>
    <name evidence="2" type="ORF">Rhopal_000328-T1</name>
</gene>
<comment type="caution">
    <text evidence="2">The sequence shown here is derived from an EMBL/GenBank/DDBJ whole genome shotgun (WGS) entry which is preliminary data.</text>
</comment>
<dbReference type="Proteomes" id="UP001342314">
    <property type="component" value="Unassembled WGS sequence"/>
</dbReference>
<proteinExistence type="predicted"/>
<keyword evidence="1" id="KW-0175">Coiled coil</keyword>
<feature type="coiled-coil region" evidence="1">
    <location>
        <begin position="58"/>
        <end position="85"/>
    </location>
</feature>
<evidence type="ECO:0000256" key="1">
    <source>
        <dbReference type="SAM" id="Coils"/>
    </source>
</evidence>
<protein>
    <submittedName>
        <fullName evidence="2">Uncharacterized protein</fullName>
    </submittedName>
</protein>
<evidence type="ECO:0000313" key="2">
    <source>
        <dbReference type="EMBL" id="GJN87379.1"/>
    </source>
</evidence>
<evidence type="ECO:0000313" key="3">
    <source>
        <dbReference type="Proteomes" id="UP001342314"/>
    </source>
</evidence>
<reference evidence="2 3" key="1">
    <citation type="submission" date="2021-12" db="EMBL/GenBank/DDBJ databases">
        <title>High titer production of polyol ester of fatty acids by Rhodotorula paludigena BS15 towards product separation-free biomass refinery.</title>
        <authorList>
            <person name="Mano J."/>
            <person name="Ono H."/>
            <person name="Tanaka T."/>
            <person name="Naito K."/>
            <person name="Sushida H."/>
            <person name="Ike M."/>
            <person name="Tokuyasu K."/>
            <person name="Kitaoka M."/>
        </authorList>
    </citation>
    <scope>NUCLEOTIDE SEQUENCE [LARGE SCALE GENOMIC DNA]</scope>
    <source>
        <strain evidence="2 3">BS15</strain>
    </source>
</reference>
<keyword evidence="3" id="KW-1185">Reference proteome</keyword>
<dbReference type="AlphaFoldDB" id="A0AAV5GDE2"/>
<name>A0AAV5GDE2_9BASI</name>
<accession>A0AAV5GDE2</accession>
<sequence>MWRISAASPFAPLSRNAPPISHDYRALGREPVHRHTSSSGGNNAFIQQLAAIRAAEAEEARERRNAQIEARLATLRQELRMREQEQAGDAYRPQINTVRGKGLSRFPMPGLI</sequence>
<organism evidence="2 3">
    <name type="scientific">Rhodotorula paludigena</name>
    <dbReference type="NCBI Taxonomy" id="86838"/>
    <lineage>
        <taxon>Eukaryota</taxon>
        <taxon>Fungi</taxon>
        <taxon>Dikarya</taxon>
        <taxon>Basidiomycota</taxon>
        <taxon>Pucciniomycotina</taxon>
        <taxon>Microbotryomycetes</taxon>
        <taxon>Sporidiobolales</taxon>
        <taxon>Sporidiobolaceae</taxon>
        <taxon>Rhodotorula</taxon>
    </lineage>
</organism>
<dbReference type="EMBL" id="BQKY01000001">
    <property type="protein sequence ID" value="GJN87379.1"/>
    <property type="molecule type" value="Genomic_DNA"/>
</dbReference>